<feature type="domain" description="Carrier" evidence="8">
    <location>
        <begin position="1723"/>
        <end position="1797"/>
    </location>
</feature>
<dbReference type="InterPro" id="IPR013968">
    <property type="entry name" value="PKS_KR"/>
</dbReference>
<dbReference type="SMART" id="SM00822">
    <property type="entry name" value="PKS_KR"/>
    <property type="match status" value="1"/>
</dbReference>
<dbReference type="Gene3D" id="3.40.50.720">
    <property type="entry name" value="NAD(P)-binding Rossmann-like Domain"/>
    <property type="match status" value="1"/>
</dbReference>
<feature type="region of interest" description="C-terminal hotdog fold" evidence="7">
    <location>
        <begin position="1034"/>
        <end position="1179"/>
    </location>
</feature>
<feature type="domain" description="PKS/mFAS DH" evidence="10">
    <location>
        <begin position="901"/>
        <end position="1179"/>
    </location>
</feature>
<dbReference type="PROSITE" id="PS52019">
    <property type="entry name" value="PKS_MFAS_DH"/>
    <property type="match status" value="1"/>
</dbReference>
<dbReference type="InterPro" id="IPR018201">
    <property type="entry name" value="Ketoacyl_synth_AS"/>
</dbReference>
<dbReference type="SMART" id="SM00823">
    <property type="entry name" value="PKS_PP"/>
    <property type="match status" value="2"/>
</dbReference>
<dbReference type="SUPFAM" id="SSF51735">
    <property type="entry name" value="NAD(P)-binding Rossmann-fold domains"/>
    <property type="match status" value="2"/>
</dbReference>
<dbReference type="InterPro" id="IPR042099">
    <property type="entry name" value="ANL_N_sf"/>
</dbReference>
<dbReference type="Gene3D" id="3.40.50.12780">
    <property type="entry name" value="N-terminal domain of ligase-like"/>
    <property type="match status" value="1"/>
</dbReference>
<dbReference type="Gene3D" id="3.40.50.1820">
    <property type="entry name" value="alpha/beta hydrolase"/>
    <property type="match status" value="1"/>
</dbReference>
<dbReference type="OrthoDB" id="9778690at2"/>
<evidence type="ECO:0000256" key="6">
    <source>
        <dbReference type="ARBA" id="ARBA00029443"/>
    </source>
</evidence>
<dbReference type="InterPro" id="IPR036291">
    <property type="entry name" value="NAD(P)-bd_dom_sf"/>
</dbReference>
<dbReference type="InterPro" id="IPR010071">
    <property type="entry name" value="AA_adenyl_dom"/>
</dbReference>
<dbReference type="InterPro" id="IPR009081">
    <property type="entry name" value="PP-bd_ACP"/>
</dbReference>
<dbReference type="Gene3D" id="3.40.366.10">
    <property type="entry name" value="Malonyl-Coenzyme A Acyl Carrier Protein, domain 2"/>
    <property type="match status" value="1"/>
</dbReference>
<dbReference type="SUPFAM" id="SSF53474">
    <property type="entry name" value="alpha/beta-Hydrolases"/>
    <property type="match status" value="1"/>
</dbReference>
<dbReference type="SUPFAM" id="SSF55048">
    <property type="entry name" value="Probable ACP-binding domain of malonyl-CoA ACP transacylase"/>
    <property type="match status" value="1"/>
</dbReference>
<dbReference type="Pfam" id="PF14765">
    <property type="entry name" value="PS-DH"/>
    <property type="match status" value="1"/>
</dbReference>
<feature type="active site" description="Proton acceptor; for dehydratase activity" evidence="7">
    <location>
        <position position="930"/>
    </location>
</feature>
<feature type="active site" description="Proton donor; for dehydratase activity" evidence="7">
    <location>
        <position position="1093"/>
    </location>
</feature>
<dbReference type="Pfam" id="PF00550">
    <property type="entry name" value="PP-binding"/>
    <property type="match status" value="2"/>
</dbReference>
<dbReference type="CDD" id="cd08955">
    <property type="entry name" value="KR_2_FAS_SDR_x"/>
    <property type="match status" value="1"/>
</dbReference>
<sequence length="3105" mass="336581">MFDSTFPAVHDNRLAIIGIGCRFPGGAGDYRTYWRNLLDGKDCLTETPPDRYDVATLASRDRAKPGRLVGGRGGYIDGFDEFDPAFFGIGPREAEHMDPQQRKLLEVAWEALEDGGQRPGELAGTDVGVFVGAFTLDYKILQFADLSFETLAAHTATGTMMTMASNRISYCFDFRGPSVSIDTACSSSLVAVHLAGQSLLRGETGLALAGGTLLHLTPQYTIAETKGGFLSPEGRSRTFDASANGYVRAEGVGMVAIKRLADAERDGDPIHAVIVGTGVNQDGRTNGITVPNADAQVRLIRQVCAEAGIAPGDLQYVEAHGTSTPVGDPIEANALGRTLAEGRLPGSRCYVGSVKTNIGHTESAAGIAGLIKTALALEHRLIPPHINLTEVNPKIDLDTLPFDIPTEVVPWPEHDGPARAGVNSFGFGGTNAHVLLEEAPPRPARREPSGTVARTVLPLSARDPRALGELAAGIRRELAAGTPLADIGHTLAHRRQHHEHRLAVAYAGAGDLDEALAARERGDAHPDVVENQVSAEPADPVWVFTGMGPQWWGMGRGMMAAEPVYREVIGRVDAEVRAQAGWSLIEMMAADEADSVMAETWLAQPANFAVQLALAAVWRSRGVRPAAIVGHSTGEVAAFHEAGVYTLADAVSVVLHRSRLQQKLVGTGTMLAVGLTEDAATARTLPYGDHVSVAAVNSPSAVTLAGDEDALEELREALTLEGVFAKFLTVRVPYHSAHMEAIKDELITALADLRGREAEVPLYLTGRAGRARGPELDAGYWWDNVRERVRFRAAVDALVADGHRLFLEIGPHPVLAHSIAECLAARGVEGRSVPSIRRVEDEPARFTRSLAELHTLGVPLDWDALQPAGSPVPLPCYPWRRDRYWVEPKPVEQVRLGRRDHPLLGRRVEGAEPTWEVRLDVEDLPYLDDHRIEGTALFPAAGYVEMAVQAVRVLTGGASAAVADVELRKALFVSDTESRPVRLSFSGENAGFTVAAVTDGARERVVYAAGNVLTGQRGGSADPLDLDAVRARAQRVLEGPDAYAELARLGYHYGPAFQGIAEVWVSEDEALARIRPTAGIDAAGHHVHPVLLDSCFQALLTPLLADGSAAGDGGIRLPLSIKEVRLDPVGDRELWAHAVITDRDGGDLVGDVLAYTADGTPVGHVRGLRAADVEQTATTVSQATVDSWLARVTWVKCRPAPEPTRSEGRWLLLADSSGVGDELAAALRATSRQCHLVRLGRGYRRGRWESTVTAGDSRDLSRLAAELTGEHRDGFEGVVHLWNLDLPDLEGLSDADLDHTTGPGAYSLVTVARSLLAGDLTGGLHVVTRGAQAVVNGDQVRPLGARAWGIGRVLWQHELTAHRGKLVDLDPTPPEGPDARRTETDTLVREILAPVDVEVDGVGVVDEIALRGGERHTSRLAPAGPDLTGPLPLRLRPDGSYLVTGAFGALGRLLCRTLAARGARRLILLGRTGLPERASWGRDTRDGRAVRFVRDLEAQGVQVILAPVDLTDERAFVTWLADYRRDCGLPIRGVFHLAGHVRDALVATMDRLSFDSVHNPKVVGAYLLHHHLRDEPLDHFVLFASSASVLTTAGQTNYAAANAFLDALAHHRRARGLPALSIDWGPWATGMVEELGLVDHYRTARGMSPLSAAAGMAALERVIGQEEAQLVVVNVVDWSVLLSWFGTPSPLVAVLAEAAAEVPEEPGSFLEAVHSADAETCRDLVAQRFTAVVADVLRVPVEQVKPSAGLAAAGLDSLLAMEVRARINNELGVSLPLVALLSGTPVAELVDQVHAELIAHDAVGQHEQRAVEVFTDEHCFPLTQNQRALWFLKQLYPDGFAYNIGGAVEVAAELDPGLMFDAVRVLTDRHPLLRGNITTQNGQPVQRIRASVEPDTALFDVADLSWDEIQRMIIAEYRRPYDLERDRLMRFRLFRLAADRWVIVKAVHHIVSDALSTFTFIVELLAVYEGMRTGRPVELPEPTGRYLDFLNWQNRLLAGPDADRMLAYWRDHLPEQAPVLNLPTDRPRPAVRTDNGASEFFALDADLSARVRQLARRHDVTVFVVLLTAYYLLLNRYSGQDDIVIGTPVTGRTQKDFDSVYGYFVNSLPLRADLSRTPRVSSLIDQVRSTVANGLENQEYPFVLLVDQLGLRHDPSRSPVFQVLFTFLVHDMSVQRYGYRLDYIELPEEEGQFDLTLAVYEDEADKRLHCAFRYNTDLFLSATVHRMTRHYVNLLDSMTRASADPAITELALLDPAERTVLLHEWSGAARTEPADVPVPTLITAAAAATPDAVAVVAPRELGVDADADRLTYAELERRATARARALRARGVAGGSIVAVCLEKSAELVVTLLAVLKAGGAYLPLDPDHPDQRLNHMISTAGSTLLLADERTHERLAGLHVPVTDVADLVPADGDPEPGPVDLDNPAYVIYTSGSTGTPKGVRVDHRNLASAYAAWQREYRLDTDVRVHLQVANVAFDVFTGDLVRALCSGGTLVLVPRDLLFDTARLYDTMVAEGVDCVDMVPSVARRLVSHCEHTGARLDFMRLVVVGADVWKVGEHRRLEALCGSDTRVANSYGVTEATIDSTYFDGPVDDAEPGGMVPIGRPFPNTALYVLDERGEPVPQGVVGELWIGGSGVAAGYLGDPERTAHRFTTRDLDGREVRLYRTGDLARWTAGGVLVFVGRADGQVKVHGHRVEVGEVETHLTRWPDVAQAAVLVRPDARGEDTLFAYCVPADGTDLDARALRAHLGEHLPTFMIPAHLVAVPELPLTPNGKVDVDALPTPAPEADDGHHEPPVTLYEVRTAEHWQALLDVDRVGLAQDFFELGGSSIALIELIHHLRAEFGVTIPVSLLFRATTLRGMARTVEHVVTGRIAGAKPYLEFNPGQEPTLFCFPPAGGHGLVYRLLATHLTGYRLIAFNYVPGDDKVAEYADLVASVQPEGRYRLFGYSLGGNLAFEVAKELERRGYATDRVVIMDSYRIPERFTVADEHIAGFEHELADRFNRHTGTATVTAEAMRQAREYLHYASRTPNLGTVSGPITVISDEHKAGSYALEAPGTWHGSSTAGTTVLAGSGEHADMLDGEHVVRNAELLRAAFASRGTGDVA</sequence>
<dbReference type="InterPro" id="IPR014031">
    <property type="entry name" value="Ketoacyl_synth_C"/>
</dbReference>
<dbReference type="Pfam" id="PF00975">
    <property type="entry name" value="Thioesterase"/>
    <property type="match status" value="1"/>
</dbReference>
<dbReference type="Gene3D" id="3.30.70.3290">
    <property type="match status" value="1"/>
</dbReference>
<keyword evidence="5" id="KW-0677">Repeat</keyword>
<dbReference type="InterPro" id="IPR001227">
    <property type="entry name" value="Ac_transferase_dom_sf"/>
</dbReference>
<dbReference type="InterPro" id="IPR020807">
    <property type="entry name" value="PKS_DH"/>
</dbReference>
<dbReference type="GO" id="GO:0044550">
    <property type="term" value="P:secondary metabolite biosynthetic process"/>
    <property type="evidence" value="ECO:0007669"/>
    <property type="project" value="UniProtKB-ARBA"/>
</dbReference>
<dbReference type="Pfam" id="PF00698">
    <property type="entry name" value="Acyl_transf_1"/>
    <property type="match status" value="1"/>
</dbReference>
<evidence type="ECO:0000256" key="4">
    <source>
        <dbReference type="ARBA" id="ARBA00022679"/>
    </source>
</evidence>
<dbReference type="InterPro" id="IPR001031">
    <property type="entry name" value="Thioesterase"/>
</dbReference>
<evidence type="ECO:0000256" key="1">
    <source>
        <dbReference type="ARBA" id="ARBA00001957"/>
    </source>
</evidence>
<gene>
    <name evidence="11" type="ORF">SAMN05421810_101833</name>
</gene>
<dbReference type="Gene3D" id="1.10.1200.10">
    <property type="entry name" value="ACP-like"/>
    <property type="match status" value="2"/>
</dbReference>
<dbReference type="RefSeq" id="WP_092527993.1">
    <property type="nucleotide sequence ID" value="NZ_FOWW01000001.1"/>
</dbReference>
<dbReference type="Pfam" id="PF16197">
    <property type="entry name" value="KAsynt_C_assoc"/>
    <property type="match status" value="1"/>
</dbReference>
<proteinExistence type="inferred from homology"/>
<dbReference type="InterPro" id="IPR020841">
    <property type="entry name" value="PKS_Beta-ketoAc_synthase_dom"/>
</dbReference>
<dbReference type="InterPro" id="IPR042104">
    <property type="entry name" value="PKS_dehydratase_sf"/>
</dbReference>
<dbReference type="Pfam" id="PF21089">
    <property type="entry name" value="PKS_DH_N"/>
    <property type="match status" value="1"/>
</dbReference>
<evidence type="ECO:0000256" key="7">
    <source>
        <dbReference type="PROSITE-ProRule" id="PRU01363"/>
    </source>
</evidence>
<feature type="domain" description="Ketosynthase family 3 (KS3)" evidence="9">
    <location>
        <begin position="11"/>
        <end position="438"/>
    </location>
</feature>
<dbReference type="GO" id="GO:0004312">
    <property type="term" value="F:fatty acid synthase activity"/>
    <property type="evidence" value="ECO:0007669"/>
    <property type="project" value="TreeGrafter"/>
</dbReference>
<dbReference type="Pfam" id="PF08659">
    <property type="entry name" value="KR"/>
    <property type="match status" value="1"/>
</dbReference>
<evidence type="ECO:0000256" key="3">
    <source>
        <dbReference type="ARBA" id="ARBA00022553"/>
    </source>
</evidence>
<dbReference type="PROSITE" id="PS00012">
    <property type="entry name" value="PHOSPHOPANTETHEINE"/>
    <property type="match status" value="2"/>
</dbReference>
<dbReference type="SUPFAM" id="SSF56801">
    <property type="entry name" value="Acetyl-CoA synthetase-like"/>
    <property type="match status" value="1"/>
</dbReference>
<protein>
    <submittedName>
        <fullName evidence="11">Hybrid polyketide synthase / nonribosomal peptide synthetase FtdB</fullName>
    </submittedName>
</protein>
<evidence type="ECO:0000259" key="9">
    <source>
        <dbReference type="PROSITE" id="PS52004"/>
    </source>
</evidence>
<dbReference type="SUPFAM" id="SSF47336">
    <property type="entry name" value="ACP-like"/>
    <property type="match status" value="2"/>
</dbReference>
<dbReference type="InterPro" id="IPR016039">
    <property type="entry name" value="Thiolase-like"/>
</dbReference>
<dbReference type="InterPro" id="IPR014043">
    <property type="entry name" value="Acyl_transferase_dom"/>
</dbReference>
<dbReference type="Pfam" id="PF00668">
    <property type="entry name" value="Condensation"/>
    <property type="match status" value="1"/>
</dbReference>
<keyword evidence="12" id="KW-1185">Reference proteome</keyword>
<feature type="region of interest" description="N-terminal hotdog fold" evidence="7">
    <location>
        <begin position="901"/>
        <end position="1019"/>
    </location>
</feature>
<dbReference type="Gene3D" id="3.30.300.30">
    <property type="match status" value="1"/>
</dbReference>
<reference evidence="12" key="1">
    <citation type="submission" date="2016-10" db="EMBL/GenBank/DDBJ databases">
        <authorList>
            <person name="Varghese N."/>
            <person name="Submissions S."/>
        </authorList>
    </citation>
    <scope>NUCLEOTIDE SEQUENCE [LARGE SCALE GENOMIC DNA]</scope>
    <source>
        <strain evidence="12">CGMCC 4.5579</strain>
    </source>
</reference>
<dbReference type="SUPFAM" id="SSF52777">
    <property type="entry name" value="CoA-dependent acyltransferases"/>
    <property type="match status" value="2"/>
</dbReference>
<dbReference type="Gene3D" id="3.10.129.110">
    <property type="entry name" value="Polyketide synthase dehydratase"/>
    <property type="match status" value="1"/>
</dbReference>
<dbReference type="Gene3D" id="1.10.287.490">
    <property type="entry name" value="Helix hairpin bin"/>
    <property type="match status" value="1"/>
</dbReference>
<dbReference type="Gene3D" id="3.30.559.10">
    <property type="entry name" value="Chloramphenicol acetyltransferase-like domain"/>
    <property type="match status" value="1"/>
</dbReference>
<dbReference type="PROSITE" id="PS52004">
    <property type="entry name" value="KS3_2"/>
    <property type="match status" value="1"/>
</dbReference>
<dbReference type="InterPro" id="IPR014030">
    <property type="entry name" value="Ketoacyl_synth_N"/>
</dbReference>
<evidence type="ECO:0000313" key="11">
    <source>
        <dbReference type="EMBL" id="SFP05787.1"/>
    </source>
</evidence>
<keyword evidence="3" id="KW-0597">Phosphoprotein</keyword>
<comment type="similarity">
    <text evidence="6">In the C-terminal section; belongs to the NRP synthetase family.</text>
</comment>
<evidence type="ECO:0000256" key="2">
    <source>
        <dbReference type="ARBA" id="ARBA00022450"/>
    </source>
</evidence>
<dbReference type="Proteomes" id="UP000198727">
    <property type="component" value="Unassembled WGS sequence"/>
</dbReference>
<dbReference type="InterPro" id="IPR049900">
    <property type="entry name" value="PKS_mFAS_DH"/>
</dbReference>
<evidence type="ECO:0000259" key="10">
    <source>
        <dbReference type="PROSITE" id="PS52019"/>
    </source>
</evidence>
<dbReference type="EMBL" id="FOWW01000001">
    <property type="protein sequence ID" value="SFP05787.1"/>
    <property type="molecule type" value="Genomic_DNA"/>
</dbReference>
<evidence type="ECO:0000313" key="12">
    <source>
        <dbReference type="Proteomes" id="UP000198727"/>
    </source>
</evidence>
<dbReference type="InterPro" id="IPR049551">
    <property type="entry name" value="PKS_DH_C"/>
</dbReference>
<keyword evidence="4" id="KW-0808">Transferase</keyword>
<dbReference type="PROSITE" id="PS00455">
    <property type="entry name" value="AMP_BINDING"/>
    <property type="match status" value="1"/>
</dbReference>
<dbReference type="PROSITE" id="PS50075">
    <property type="entry name" value="CARRIER"/>
    <property type="match status" value="2"/>
</dbReference>
<evidence type="ECO:0000256" key="5">
    <source>
        <dbReference type="ARBA" id="ARBA00022737"/>
    </source>
</evidence>
<dbReference type="InterPro" id="IPR049552">
    <property type="entry name" value="PKS_DH_N"/>
</dbReference>
<dbReference type="Pfam" id="PF13193">
    <property type="entry name" value="AMP-binding_C"/>
    <property type="match status" value="1"/>
</dbReference>
<dbReference type="PANTHER" id="PTHR43775:SF37">
    <property type="entry name" value="SI:DKEY-61P9.11"/>
    <property type="match status" value="1"/>
</dbReference>
<dbReference type="Pfam" id="PF00109">
    <property type="entry name" value="ketoacyl-synt"/>
    <property type="match status" value="1"/>
</dbReference>
<dbReference type="InterPro" id="IPR000873">
    <property type="entry name" value="AMP-dep_synth/lig_dom"/>
</dbReference>
<dbReference type="InterPro" id="IPR032821">
    <property type="entry name" value="PKS_assoc"/>
</dbReference>
<dbReference type="CDD" id="cd00833">
    <property type="entry name" value="PKS"/>
    <property type="match status" value="1"/>
</dbReference>
<dbReference type="GO" id="GO:0004315">
    <property type="term" value="F:3-oxoacyl-[acyl-carrier-protein] synthase activity"/>
    <property type="evidence" value="ECO:0007669"/>
    <property type="project" value="InterPro"/>
</dbReference>
<dbReference type="Pfam" id="PF00501">
    <property type="entry name" value="AMP-binding"/>
    <property type="match status" value="1"/>
</dbReference>
<feature type="domain" description="Carrier" evidence="8">
    <location>
        <begin position="2794"/>
        <end position="2869"/>
    </location>
</feature>
<dbReference type="GO" id="GO:0031177">
    <property type="term" value="F:phosphopantetheine binding"/>
    <property type="evidence" value="ECO:0007669"/>
    <property type="project" value="InterPro"/>
</dbReference>
<dbReference type="SUPFAM" id="SSF52151">
    <property type="entry name" value="FabD/lysophospholipase-like"/>
    <property type="match status" value="1"/>
</dbReference>
<dbReference type="InterPro" id="IPR045851">
    <property type="entry name" value="AMP-bd_C_sf"/>
</dbReference>
<dbReference type="GO" id="GO:0006633">
    <property type="term" value="P:fatty acid biosynthetic process"/>
    <property type="evidence" value="ECO:0007669"/>
    <property type="project" value="InterPro"/>
</dbReference>
<dbReference type="InterPro" id="IPR006162">
    <property type="entry name" value="Ppantetheine_attach_site"/>
</dbReference>
<dbReference type="SMART" id="SM00825">
    <property type="entry name" value="PKS_KS"/>
    <property type="match status" value="1"/>
</dbReference>
<dbReference type="InterPro" id="IPR020802">
    <property type="entry name" value="TesA-like"/>
</dbReference>
<dbReference type="STRING" id="587909.SAMN05421810_101833"/>
<dbReference type="NCBIfam" id="TIGR01733">
    <property type="entry name" value="AA-adenyl-dom"/>
    <property type="match status" value="1"/>
</dbReference>
<dbReference type="PANTHER" id="PTHR43775">
    <property type="entry name" value="FATTY ACID SYNTHASE"/>
    <property type="match status" value="1"/>
</dbReference>
<dbReference type="InterPro" id="IPR050091">
    <property type="entry name" value="PKS_NRPS_Biosynth_Enz"/>
</dbReference>
<dbReference type="SMART" id="SM00824">
    <property type="entry name" value="PKS_TE"/>
    <property type="match status" value="1"/>
</dbReference>
<keyword evidence="2" id="KW-0596">Phosphopantetheine</keyword>
<dbReference type="Gene3D" id="3.40.47.10">
    <property type="match status" value="1"/>
</dbReference>
<dbReference type="CDD" id="cd19531">
    <property type="entry name" value="LCL_NRPS-like"/>
    <property type="match status" value="1"/>
</dbReference>
<dbReference type="InterPro" id="IPR057326">
    <property type="entry name" value="KR_dom"/>
</dbReference>
<organism evidence="11 12">
    <name type="scientific">Amycolatopsis arida</name>
    <dbReference type="NCBI Taxonomy" id="587909"/>
    <lineage>
        <taxon>Bacteria</taxon>
        <taxon>Bacillati</taxon>
        <taxon>Actinomycetota</taxon>
        <taxon>Actinomycetes</taxon>
        <taxon>Pseudonocardiales</taxon>
        <taxon>Pseudonocardiaceae</taxon>
        <taxon>Amycolatopsis</taxon>
    </lineage>
</organism>
<dbReference type="InterPro" id="IPR020806">
    <property type="entry name" value="PKS_PP-bd"/>
</dbReference>
<dbReference type="InterPro" id="IPR036736">
    <property type="entry name" value="ACP-like_sf"/>
</dbReference>
<dbReference type="InterPro" id="IPR020845">
    <property type="entry name" value="AMP-binding_CS"/>
</dbReference>
<evidence type="ECO:0000259" key="8">
    <source>
        <dbReference type="PROSITE" id="PS50075"/>
    </source>
</evidence>
<dbReference type="SMART" id="SM00826">
    <property type="entry name" value="PKS_DH"/>
    <property type="match status" value="1"/>
</dbReference>
<name>A0A1I5M8Z1_9PSEU</name>
<dbReference type="InterPro" id="IPR029058">
    <property type="entry name" value="AB_hydrolase_fold"/>
</dbReference>
<dbReference type="SMART" id="SM00827">
    <property type="entry name" value="PKS_AT"/>
    <property type="match status" value="1"/>
</dbReference>
<dbReference type="Pfam" id="PF02801">
    <property type="entry name" value="Ketoacyl-synt_C"/>
    <property type="match status" value="1"/>
</dbReference>
<dbReference type="InterPro" id="IPR016035">
    <property type="entry name" value="Acyl_Trfase/lysoPLipase"/>
</dbReference>
<dbReference type="Gene3D" id="3.30.559.30">
    <property type="entry name" value="Nonribosomal peptide synthetase, condensation domain"/>
    <property type="match status" value="1"/>
</dbReference>
<dbReference type="SUPFAM" id="SSF53901">
    <property type="entry name" value="Thiolase-like"/>
    <property type="match status" value="1"/>
</dbReference>
<dbReference type="InterPro" id="IPR023213">
    <property type="entry name" value="CAT-like_dom_sf"/>
</dbReference>
<comment type="cofactor">
    <cofactor evidence="1">
        <name>pantetheine 4'-phosphate</name>
        <dbReference type="ChEBI" id="CHEBI:47942"/>
    </cofactor>
</comment>
<dbReference type="InterPro" id="IPR016036">
    <property type="entry name" value="Malonyl_transacylase_ACP-bd"/>
</dbReference>
<dbReference type="PROSITE" id="PS00606">
    <property type="entry name" value="KS3_1"/>
    <property type="match status" value="1"/>
</dbReference>
<dbReference type="InterPro" id="IPR025110">
    <property type="entry name" value="AMP-bd_C"/>
</dbReference>
<accession>A0A1I5M8Z1</accession>
<dbReference type="InterPro" id="IPR001242">
    <property type="entry name" value="Condensation_dom"/>
</dbReference>
<dbReference type="FunFam" id="3.40.47.10:FF:000019">
    <property type="entry name" value="Polyketide synthase type I"/>
    <property type="match status" value="1"/>
</dbReference>